<reference evidence="10" key="1">
    <citation type="journal article" date="2016" name="Nat. Genet.">
        <title>A high-quality carrot genome assembly provides new insights into carotenoid accumulation and asterid genome evolution.</title>
        <authorList>
            <person name="Iorizzo M."/>
            <person name="Ellison S."/>
            <person name="Senalik D."/>
            <person name="Zeng P."/>
            <person name="Satapoomin P."/>
            <person name="Huang J."/>
            <person name="Bowman M."/>
            <person name="Iovene M."/>
            <person name="Sanseverino W."/>
            <person name="Cavagnaro P."/>
            <person name="Yildiz M."/>
            <person name="Macko-Podgorni A."/>
            <person name="Moranska E."/>
            <person name="Grzebelus E."/>
            <person name="Grzebelus D."/>
            <person name="Ashrafi H."/>
            <person name="Zheng Z."/>
            <person name="Cheng S."/>
            <person name="Spooner D."/>
            <person name="Van Deynze A."/>
            <person name="Simon P."/>
        </authorList>
    </citation>
    <scope>NUCLEOTIDE SEQUENCE</scope>
    <source>
        <tissue evidence="10">Leaf</tissue>
    </source>
</reference>
<dbReference type="PROSITE" id="PS50090">
    <property type="entry name" value="MYB_LIKE"/>
    <property type="match status" value="1"/>
</dbReference>
<feature type="domain" description="HTH myb-type" evidence="9">
    <location>
        <begin position="49"/>
        <end position="103"/>
    </location>
</feature>
<sequence length="405" mass="44602">MGSASDYIQNLSSLNSYQIFYLKQNHTNDARTKSTSLSGSDLPVRKQYTITKQRERWTDEEHNKFLEAVKLYGRAWRHIEEHVGTKTAVQIRSHAQKFFSKVSRESSINEEKSVKSIEIPPPRPKRKPILPYPRKNIRPFKTRACLSDEPGSSASPSLLVVEQETHSPVSVLSVVTPEATGVANSNVPNVVLLPASSNPDDHPSGLIKGETIISEEEKGSENGSNSPKGNNSSIEEEHVSTELRVFPEGRAFAKEESNEEVSTQTLKLFGQTVTVIVAEPSLSSSKDIPPSLPGKSFPASDAGVSWGAPAVYYMRYPTDKSNNVDDDSSTVLCSDFYRGVPYPFLQLHTSVLRREYNFFDGNNVEDEVLQKHGSSTGSNSGSINAEMDVKTASSVIFTQGFALNS</sequence>
<dbReference type="GO" id="GO:0003677">
    <property type="term" value="F:DNA binding"/>
    <property type="evidence" value="ECO:0007669"/>
    <property type="project" value="UniProtKB-KW"/>
</dbReference>
<gene>
    <name evidence="10" type="ORF">DCAR_0416795</name>
</gene>
<dbReference type="PANTHER" id="PTHR12802">
    <property type="entry name" value="SWI/SNF COMPLEX-RELATED"/>
    <property type="match status" value="1"/>
</dbReference>
<evidence type="ECO:0000313" key="11">
    <source>
        <dbReference type="Proteomes" id="UP000077755"/>
    </source>
</evidence>
<dbReference type="InterPro" id="IPR017884">
    <property type="entry name" value="SANT_dom"/>
</dbReference>
<feature type="region of interest" description="Disordered" evidence="6">
    <location>
        <begin position="113"/>
        <end position="133"/>
    </location>
</feature>
<dbReference type="PROSITE" id="PS51293">
    <property type="entry name" value="SANT"/>
    <property type="match status" value="1"/>
</dbReference>
<dbReference type="InterPro" id="IPR006447">
    <property type="entry name" value="Myb_dom_plants"/>
</dbReference>
<keyword evidence="5" id="KW-0539">Nucleus</keyword>
<dbReference type="PANTHER" id="PTHR12802:SF155">
    <property type="entry name" value="DEUBIQUITINASE MYSM1"/>
    <property type="match status" value="1"/>
</dbReference>
<feature type="domain" description="SANT" evidence="8">
    <location>
        <begin position="52"/>
        <end position="103"/>
    </location>
</feature>
<dbReference type="NCBIfam" id="TIGR01557">
    <property type="entry name" value="myb_SHAQKYF"/>
    <property type="match status" value="1"/>
</dbReference>
<evidence type="ECO:0000259" key="9">
    <source>
        <dbReference type="PROSITE" id="PS51294"/>
    </source>
</evidence>
<dbReference type="Proteomes" id="UP000077755">
    <property type="component" value="Chromosome 4"/>
</dbReference>
<proteinExistence type="predicted"/>
<reference evidence="10" key="2">
    <citation type="submission" date="2022-03" db="EMBL/GenBank/DDBJ databases">
        <title>Draft title - Genomic analysis of global carrot germplasm unveils the trajectory of domestication and the origin of high carotenoid orange carrot.</title>
        <authorList>
            <person name="Iorizzo M."/>
            <person name="Ellison S."/>
            <person name="Senalik D."/>
            <person name="Macko-Podgorni A."/>
            <person name="Grzebelus D."/>
            <person name="Bostan H."/>
            <person name="Rolling W."/>
            <person name="Curaba J."/>
            <person name="Simon P."/>
        </authorList>
    </citation>
    <scope>NUCLEOTIDE SEQUENCE</scope>
    <source>
        <tissue evidence="10">Leaf</tissue>
    </source>
</reference>
<organism evidence="10 11">
    <name type="scientific">Daucus carota subsp. sativus</name>
    <name type="common">Carrot</name>
    <dbReference type="NCBI Taxonomy" id="79200"/>
    <lineage>
        <taxon>Eukaryota</taxon>
        <taxon>Viridiplantae</taxon>
        <taxon>Streptophyta</taxon>
        <taxon>Embryophyta</taxon>
        <taxon>Tracheophyta</taxon>
        <taxon>Spermatophyta</taxon>
        <taxon>Magnoliopsida</taxon>
        <taxon>eudicotyledons</taxon>
        <taxon>Gunneridae</taxon>
        <taxon>Pentapetalae</taxon>
        <taxon>asterids</taxon>
        <taxon>campanulids</taxon>
        <taxon>Apiales</taxon>
        <taxon>Apiaceae</taxon>
        <taxon>Apioideae</taxon>
        <taxon>Scandiceae</taxon>
        <taxon>Daucinae</taxon>
        <taxon>Daucus</taxon>
        <taxon>Daucus sect. Daucus</taxon>
    </lineage>
</organism>
<evidence type="ECO:0000259" key="8">
    <source>
        <dbReference type="PROSITE" id="PS51293"/>
    </source>
</evidence>
<keyword evidence="2" id="KW-0805">Transcription regulation</keyword>
<dbReference type="GO" id="GO:0005634">
    <property type="term" value="C:nucleus"/>
    <property type="evidence" value="ECO:0007669"/>
    <property type="project" value="UniProtKB-SubCell"/>
</dbReference>
<dbReference type="SUPFAM" id="SSF46689">
    <property type="entry name" value="Homeodomain-like"/>
    <property type="match status" value="1"/>
</dbReference>
<keyword evidence="11" id="KW-1185">Reference proteome</keyword>
<dbReference type="CDD" id="cd00167">
    <property type="entry name" value="SANT"/>
    <property type="match status" value="1"/>
</dbReference>
<dbReference type="SMART" id="SM00717">
    <property type="entry name" value="SANT"/>
    <property type="match status" value="1"/>
</dbReference>
<dbReference type="InterPro" id="IPR017930">
    <property type="entry name" value="Myb_dom"/>
</dbReference>
<comment type="subcellular location">
    <subcellularLocation>
        <location evidence="1">Nucleus</location>
    </subcellularLocation>
</comment>
<evidence type="ECO:0000256" key="1">
    <source>
        <dbReference type="ARBA" id="ARBA00004123"/>
    </source>
</evidence>
<dbReference type="Gene3D" id="1.10.10.60">
    <property type="entry name" value="Homeodomain-like"/>
    <property type="match status" value="1"/>
</dbReference>
<feature type="region of interest" description="Disordered" evidence="6">
    <location>
        <begin position="214"/>
        <end position="239"/>
    </location>
</feature>
<dbReference type="InterPro" id="IPR001005">
    <property type="entry name" value="SANT/Myb"/>
</dbReference>
<dbReference type="FunFam" id="1.10.10.60:FF:000023">
    <property type="entry name" value="protein REVEILLE 6 isoform X1"/>
    <property type="match status" value="1"/>
</dbReference>
<evidence type="ECO:0000256" key="2">
    <source>
        <dbReference type="ARBA" id="ARBA00023015"/>
    </source>
</evidence>
<name>A0AAF1AYV9_DAUCS</name>
<keyword evidence="3" id="KW-0238">DNA-binding</keyword>
<dbReference type="Pfam" id="PF00249">
    <property type="entry name" value="Myb_DNA-binding"/>
    <property type="match status" value="1"/>
</dbReference>
<dbReference type="AlphaFoldDB" id="A0AAF1AYV9"/>
<evidence type="ECO:0000256" key="3">
    <source>
        <dbReference type="ARBA" id="ARBA00023125"/>
    </source>
</evidence>
<keyword evidence="4" id="KW-0804">Transcription</keyword>
<accession>A0AAF1AYV9</accession>
<dbReference type="InterPro" id="IPR009057">
    <property type="entry name" value="Homeodomain-like_sf"/>
</dbReference>
<evidence type="ECO:0000259" key="7">
    <source>
        <dbReference type="PROSITE" id="PS50090"/>
    </source>
</evidence>
<protein>
    <submittedName>
        <fullName evidence="10">Uncharacterized protein</fullName>
    </submittedName>
</protein>
<evidence type="ECO:0000256" key="6">
    <source>
        <dbReference type="SAM" id="MobiDB-lite"/>
    </source>
</evidence>
<dbReference type="EMBL" id="CP093346">
    <property type="protein sequence ID" value="WOG97455.1"/>
    <property type="molecule type" value="Genomic_DNA"/>
</dbReference>
<dbReference type="GO" id="GO:0010468">
    <property type="term" value="P:regulation of gene expression"/>
    <property type="evidence" value="ECO:0007669"/>
    <property type="project" value="UniProtKB-ARBA"/>
</dbReference>
<evidence type="ECO:0000256" key="4">
    <source>
        <dbReference type="ARBA" id="ARBA00023163"/>
    </source>
</evidence>
<evidence type="ECO:0000256" key="5">
    <source>
        <dbReference type="ARBA" id="ARBA00023242"/>
    </source>
</evidence>
<feature type="compositionally biased region" description="Low complexity" evidence="6">
    <location>
        <begin position="221"/>
        <end position="233"/>
    </location>
</feature>
<dbReference type="PROSITE" id="PS51294">
    <property type="entry name" value="HTH_MYB"/>
    <property type="match status" value="1"/>
</dbReference>
<feature type="domain" description="Myb-like" evidence="7">
    <location>
        <begin position="49"/>
        <end position="99"/>
    </location>
</feature>
<evidence type="ECO:0000313" key="10">
    <source>
        <dbReference type="EMBL" id="WOG97455.1"/>
    </source>
</evidence>